<keyword evidence="1" id="KW-0472">Membrane</keyword>
<dbReference type="HOGENOM" id="CLU_205853_0_0_3"/>
<evidence type="ECO:0000313" key="3">
    <source>
        <dbReference type="Proteomes" id="UP000008204"/>
    </source>
</evidence>
<dbReference type="AlphaFoldDB" id="B7K5R9"/>
<dbReference type="OrthoDB" id="488813at2"/>
<accession>B7K5R9</accession>
<dbReference type="STRING" id="41431.PCC8801_4033"/>
<evidence type="ECO:0000256" key="1">
    <source>
        <dbReference type="SAM" id="Phobius"/>
    </source>
</evidence>
<keyword evidence="1" id="KW-0812">Transmembrane</keyword>
<dbReference type="KEGG" id="cyp:PCC8801_4033"/>
<gene>
    <name evidence="2" type="ordered locus">PCC8801_4033</name>
</gene>
<reference evidence="3" key="1">
    <citation type="journal article" date="2011" name="MBio">
        <title>Novel metabolic attributes of the genus Cyanothece, comprising a group of unicellular nitrogen-fixing Cyanobacteria.</title>
        <authorList>
            <person name="Bandyopadhyay A."/>
            <person name="Elvitigala T."/>
            <person name="Welsh E."/>
            <person name="Stockel J."/>
            <person name="Liberton M."/>
            <person name="Min H."/>
            <person name="Sherman L.A."/>
            <person name="Pakrasi H.B."/>
        </authorList>
    </citation>
    <scope>NUCLEOTIDE SEQUENCE [LARGE SCALE GENOMIC DNA]</scope>
    <source>
        <strain evidence="3">PCC 8801</strain>
    </source>
</reference>
<evidence type="ECO:0000313" key="2">
    <source>
        <dbReference type="EMBL" id="ACK67972.1"/>
    </source>
</evidence>
<protein>
    <submittedName>
        <fullName evidence="2">Uncharacterized protein</fullName>
    </submittedName>
</protein>
<proteinExistence type="predicted"/>
<feature type="transmembrane region" description="Helical" evidence="1">
    <location>
        <begin position="33"/>
        <end position="53"/>
    </location>
</feature>
<dbReference type="eggNOG" id="ENOG50330A2">
    <property type="taxonomic scope" value="Bacteria"/>
</dbReference>
<organism evidence="2 3">
    <name type="scientific">Rippkaea orientalis (strain PCC 8801 / RF-1)</name>
    <name type="common">Cyanothece sp. (strain PCC 8801)</name>
    <dbReference type="NCBI Taxonomy" id="41431"/>
    <lineage>
        <taxon>Bacteria</taxon>
        <taxon>Bacillati</taxon>
        <taxon>Cyanobacteriota</taxon>
        <taxon>Cyanophyceae</taxon>
        <taxon>Oscillatoriophycideae</taxon>
        <taxon>Chroococcales</taxon>
        <taxon>Aphanothecaceae</taxon>
        <taxon>Rippkaea</taxon>
        <taxon>Rippkaea orientalis</taxon>
    </lineage>
</organism>
<sequence length="65" mass="7583">MVKLIPFIILVIYLAGVWKFVQGYNLTNFSRQLPTKLILSLLWPVLFIVNGSYRQNFQKALKGRN</sequence>
<dbReference type="RefSeq" id="WP_012597226.1">
    <property type="nucleotide sequence ID" value="NC_011726.1"/>
</dbReference>
<name>B7K5R9_RIPO1</name>
<keyword evidence="1" id="KW-1133">Transmembrane helix</keyword>
<dbReference type="Proteomes" id="UP000008204">
    <property type="component" value="Chromosome"/>
</dbReference>
<keyword evidence="3" id="KW-1185">Reference proteome</keyword>
<dbReference type="EMBL" id="CP001287">
    <property type="protein sequence ID" value="ACK67972.1"/>
    <property type="molecule type" value="Genomic_DNA"/>
</dbReference>